<reference evidence="6 7" key="1">
    <citation type="submission" date="2018-07" db="EMBL/GenBank/DDBJ databases">
        <title>Genome sequence of Rhodococcus rhodnii ATCC 35071 from Rhodnius prolixus.</title>
        <authorList>
            <person name="Patel V."/>
            <person name="Vogel K.J."/>
        </authorList>
    </citation>
    <scope>NUCLEOTIDE SEQUENCE [LARGE SCALE GENOMIC DNA]</scope>
    <source>
        <strain evidence="6 7">ATCC 35071</strain>
    </source>
</reference>
<keyword evidence="2" id="KW-0805">Transcription regulation</keyword>
<dbReference type="GO" id="GO:0005829">
    <property type="term" value="C:cytosol"/>
    <property type="evidence" value="ECO:0007669"/>
    <property type="project" value="TreeGrafter"/>
</dbReference>
<gene>
    <name evidence="6" type="ORF">DW322_18315</name>
</gene>
<dbReference type="SUPFAM" id="SSF46785">
    <property type="entry name" value="Winged helix' DNA-binding domain"/>
    <property type="match status" value="1"/>
</dbReference>
<dbReference type="EMBL" id="QRCM01000001">
    <property type="protein sequence ID" value="TXG91780.1"/>
    <property type="molecule type" value="Genomic_DNA"/>
</dbReference>
<dbReference type="AlphaFoldDB" id="A0A6P2CIT4"/>
<dbReference type="Gene3D" id="1.10.10.10">
    <property type="entry name" value="Winged helix-like DNA-binding domain superfamily/Winged helix DNA-binding domain"/>
    <property type="match status" value="1"/>
</dbReference>
<dbReference type="Gene3D" id="3.40.190.290">
    <property type="match status" value="1"/>
</dbReference>
<dbReference type="InterPro" id="IPR036390">
    <property type="entry name" value="WH_DNA-bd_sf"/>
</dbReference>
<keyword evidence="4" id="KW-0804">Transcription</keyword>
<organism evidence="6 7">
    <name type="scientific">Rhodococcus rhodnii</name>
    <dbReference type="NCBI Taxonomy" id="38312"/>
    <lineage>
        <taxon>Bacteria</taxon>
        <taxon>Bacillati</taxon>
        <taxon>Actinomycetota</taxon>
        <taxon>Actinomycetes</taxon>
        <taxon>Mycobacteriales</taxon>
        <taxon>Nocardiaceae</taxon>
        <taxon>Rhodococcus</taxon>
    </lineage>
</organism>
<dbReference type="PANTHER" id="PTHR30419">
    <property type="entry name" value="HTH-TYPE TRANSCRIPTIONAL REGULATOR YBHD"/>
    <property type="match status" value="1"/>
</dbReference>
<dbReference type="InterPro" id="IPR036388">
    <property type="entry name" value="WH-like_DNA-bd_sf"/>
</dbReference>
<dbReference type="InterPro" id="IPR000847">
    <property type="entry name" value="LysR_HTH_N"/>
</dbReference>
<evidence type="ECO:0000259" key="5">
    <source>
        <dbReference type="PROSITE" id="PS50931"/>
    </source>
</evidence>
<dbReference type="RefSeq" id="WP_010838542.1">
    <property type="nucleotide sequence ID" value="NZ_QRCM01000001.1"/>
</dbReference>
<evidence type="ECO:0000256" key="1">
    <source>
        <dbReference type="ARBA" id="ARBA00009437"/>
    </source>
</evidence>
<dbReference type="GO" id="GO:0003677">
    <property type="term" value="F:DNA binding"/>
    <property type="evidence" value="ECO:0007669"/>
    <property type="project" value="UniProtKB-KW"/>
</dbReference>
<dbReference type="SUPFAM" id="SSF53850">
    <property type="entry name" value="Periplasmic binding protein-like II"/>
    <property type="match status" value="1"/>
</dbReference>
<evidence type="ECO:0000256" key="4">
    <source>
        <dbReference type="ARBA" id="ARBA00023163"/>
    </source>
</evidence>
<proteinExistence type="inferred from homology"/>
<dbReference type="Proteomes" id="UP000471120">
    <property type="component" value="Unassembled WGS sequence"/>
</dbReference>
<accession>A0A6P2CIT4</accession>
<comment type="caution">
    <text evidence="6">The sequence shown here is derived from an EMBL/GenBank/DDBJ whole genome shotgun (WGS) entry which is preliminary data.</text>
</comment>
<dbReference type="FunFam" id="1.10.10.10:FF:000001">
    <property type="entry name" value="LysR family transcriptional regulator"/>
    <property type="match status" value="1"/>
</dbReference>
<evidence type="ECO:0000313" key="6">
    <source>
        <dbReference type="EMBL" id="TXG91780.1"/>
    </source>
</evidence>
<dbReference type="Pfam" id="PF00126">
    <property type="entry name" value="HTH_1"/>
    <property type="match status" value="1"/>
</dbReference>
<keyword evidence="3" id="KW-0238">DNA-binding</keyword>
<comment type="similarity">
    <text evidence="1">Belongs to the LysR transcriptional regulatory family.</text>
</comment>
<dbReference type="InterPro" id="IPR050950">
    <property type="entry name" value="HTH-type_LysR_regulators"/>
</dbReference>
<dbReference type="PRINTS" id="PR00039">
    <property type="entry name" value="HTHLYSR"/>
</dbReference>
<dbReference type="PROSITE" id="PS50931">
    <property type="entry name" value="HTH_LYSR"/>
    <property type="match status" value="1"/>
</dbReference>
<name>A0A6P2CIT4_9NOCA</name>
<dbReference type="InterPro" id="IPR005119">
    <property type="entry name" value="LysR_subst-bd"/>
</dbReference>
<feature type="domain" description="HTH lysR-type" evidence="5">
    <location>
        <begin position="1"/>
        <end position="58"/>
    </location>
</feature>
<sequence>MELRQLEYLVAVADEANFTRAAERVHVSQSGVSAQIRALERELGATLLDRSSRVVVPTQAGRAALEHARIALAAAGRLRDAVDDVNAVVRGHVRVGTVTACKLPGFYEGLDVFHHLYPGVGMSLVEAPSDELVARVRRGELDVALAGVPDGFDARGLQSHVVLRERLVAGVVPRDPLAGGAITLAELAERSLVTLPAGAGVRAVLDGEFARVGTAGSVAFEAGAPDTVVELAARGLGVAVVSESMLDTSPSRQLEPVRIVDAETEALLVLVWRPGAPAVRHMVGQLATGLIPVETS</sequence>
<dbReference type="GO" id="GO:0003700">
    <property type="term" value="F:DNA-binding transcription factor activity"/>
    <property type="evidence" value="ECO:0007669"/>
    <property type="project" value="InterPro"/>
</dbReference>
<evidence type="ECO:0000313" key="7">
    <source>
        <dbReference type="Proteomes" id="UP000471120"/>
    </source>
</evidence>
<evidence type="ECO:0000256" key="2">
    <source>
        <dbReference type="ARBA" id="ARBA00023015"/>
    </source>
</evidence>
<dbReference type="Pfam" id="PF03466">
    <property type="entry name" value="LysR_substrate"/>
    <property type="match status" value="1"/>
</dbReference>
<evidence type="ECO:0000256" key="3">
    <source>
        <dbReference type="ARBA" id="ARBA00023125"/>
    </source>
</evidence>
<protein>
    <submittedName>
        <fullName evidence="6">LysR family transcriptional regulator</fullName>
    </submittedName>
</protein>